<name>A0A2I8F319_9BURK</name>
<organism evidence="2 3">
    <name type="scientific">Paraburkholderia terrae</name>
    <dbReference type="NCBI Taxonomy" id="311230"/>
    <lineage>
        <taxon>Bacteria</taxon>
        <taxon>Pseudomonadati</taxon>
        <taxon>Pseudomonadota</taxon>
        <taxon>Betaproteobacteria</taxon>
        <taxon>Burkholderiales</taxon>
        <taxon>Burkholderiaceae</taxon>
        <taxon>Paraburkholderia</taxon>
    </lineage>
</organism>
<dbReference type="OrthoDB" id="9106144at2"/>
<sequence length="165" mass="18430">MSEIDTHRAIASLAPEADTQARRSESARLAELIEHVEAAFARGVSREEVLARLHESGFTMSLRTFDKALYRIRKRRHPARSVRRPASNAAPAPAPASIARSGEVGTETLSNGRTIRSAAQLRLENPTLPDVQISKLYAQQYADPVVTMDELEEMKRKYNPPLIKR</sequence>
<feature type="compositionally biased region" description="Low complexity" evidence="1">
    <location>
        <begin position="84"/>
        <end position="101"/>
    </location>
</feature>
<evidence type="ECO:0000313" key="3">
    <source>
        <dbReference type="Proteomes" id="UP000243502"/>
    </source>
</evidence>
<evidence type="ECO:0000256" key="1">
    <source>
        <dbReference type="SAM" id="MobiDB-lite"/>
    </source>
</evidence>
<dbReference type="Proteomes" id="UP000243502">
    <property type="component" value="Chromosome 4"/>
</dbReference>
<feature type="region of interest" description="Disordered" evidence="1">
    <location>
        <begin position="76"/>
        <end position="111"/>
    </location>
</feature>
<gene>
    <name evidence="2" type="ORF">C2L65_41760</name>
</gene>
<protein>
    <submittedName>
        <fullName evidence="2">Uncharacterized protein</fullName>
    </submittedName>
</protein>
<feature type="region of interest" description="Disordered" evidence="1">
    <location>
        <begin position="1"/>
        <end position="22"/>
    </location>
</feature>
<dbReference type="KEGG" id="pter:C2L65_41760"/>
<evidence type="ECO:0000313" key="2">
    <source>
        <dbReference type="EMBL" id="AUT66276.1"/>
    </source>
</evidence>
<reference evidence="2 3" key="1">
    <citation type="submission" date="2018-01" db="EMBL/GenBank/DDBJ databases">
        <title>Species boundaries and ecological features among Paraburkholderia terrae DSMZ17804T, P. hospita DSMZ17164T and P. caribensis DSMZ13236T.</title>
        <authorList>
            <person name="Pratama A.A."/>
        </authorList>
    </citation>
    <scope>NUCLEOTIDE SEQUENCE [LARGE SCALE GENOMIC DNA]</scope>
    <source>
        <strain evidence="2 3">DSM 17804</strain>
    </source>
</reference>
<dbReference type="RefSeq" id="WP_052426889.1">
    <property type="nucleotide sequence ID" value="NZ_CP026114.1"/>
</dbReference>
<dbReference type="EMBL" id="CP026114">
    <property type="protein sequence ID" value="AUT66276.1"/>
    <property type="molecule type" value="Genomic_DNA"/>
</dbReference>
<proteinExistence type="predicted"/>
<dbReference type="AlphaFoldDB" id="A0A2I8F319"/>
<accession>A0A2I8F319</accession>